<dbReference type="EMBL" id="LXQA010595078">
    <property type="protein sequence ID" value="MCI61185.1"/>
    <property type="molecule type" value="Genomic_DNA"/>
</dbReference>
<organism evidence="1 2">
    <name type="scientific">Trifolium medium</name>
    <dbReference type="NCBI Taxonomy" id="97028"/>
    <lineage>
        <taxon>Eukaryota</taxon>
        <taxon>Viridiplantae</taxon>
        <taxon>Streptophyta</taxon>
        <taxon>Embryophyta</taxon>
        <taxon>Tracheophyta</taxon>
        <taxon>Spermatophyta</taxon>
        <taxon>Magnoliopsida</taxon>
        <taxon>eudicotyledons</taxon>
        <taxon>Gunneridae</taxon>
        <taxon>Pentapetalae</taxon>
        <taxon>rosids</taxon>
        <taxon>fabids</taxon>
        <taxon>Fabales</taxon>
        <taxon>Fabaceae</taxon>
        <taxon>Papilionoideae</taxon>
        <taxon>50 kb inversion clade</taxon>
        <taxon>NPAAA clade</taxon>
        <taxon>Hologalegina</taxon>
        <taxon>IRL clade</taxon>
        <taxon>Trifolieae</taxon>
        <taxon>Trifolium</taxon>
    </lineage>
</organism>
<sequence>IQNSDKRLLGSGVVVLVCDAMI</sequence>
<protein>
    <submittedName>
        <fullName evidence="1">Uncharacterized protein</fullName>
    </submittedName>
</protein>
<dbReference type="Proteomes" id="UP000265520">
    <property type="component" value="Unassembled WGS sequence"/>
</dbReference>
<keyword evidence="2" id="KW-1185">Reference proteome</keyword>
<evidence type="ECO:0000313" key="1">
    <source>
        <dbReference type="EMBL" id="MCI61185.1"/>
    </source>
</evidence>
<feature type="non-terminal residue" evidence="1">
    <location>
        <position position="1"/>
    </location>
</feature>
<reference evidence="1 2" key="1">
    <citation type="journal article" date="2018" name="Front. Plant Sci.">
        <title>Red Clover (Trifolium pratense) and Zigzag Clover (T. medium) - A Picture of Genomic Similarities and Differences.</title>
        <authorList>
            <person name="Dluhosova J."/>
            <person name="Istvanek J."/>
            <person name="Nedelnik J."/>
            <person name="Repkova J."/>
        </authorList>
    </citation>
    <scope>NUCLEOTIDE SEQUENCE [LARGE SCALE GENOMIC DNA]</scope>
    <source>
        <strain evidence="2">cv. 10/8</strain>
        <tissue evidence="1">Leaf</tissue>
    </source>
</reference>
<dbReference type="AlphaFoldDB" id="A0A392TMR5"/>
<proteinExistence type="predicted"/>
<comment type="caution">
    <text evidence="1">The sequence shown here is derived from an EMBL/GenBank/DDBJ whole genome shotgun (WGS) entry which is preliminary data.</text>
</comment>
<evidence type="ECO:0000313" key="2">
    <source>
        <dbReference type="Proteomes" id="UP000265520"/>
    </source>
</evidence>
<accession>A0A392TMR5</accession>
<name>A0A392TMR5_9FABA</name>